<keyword evidence="1" id="KW-0472">Membrane</keyword>
<proteinExistence type="predicted"/>
<dbReference type="AlphaFoldDB" id="A0A6N2S696"/>
<keyword evidence="1" id="KW-1133">Transmembrane helix</keyword>
<dbReference type="RefSeq" id="WP_156353299.1">
    <property type="nucleotide sequence ID" value="NZ_CACRST010000010.1"/>
</dbReference>
<dbReference type="EMBL" id="CACRST010000010">
    <property type="protein sequence ID" value="VYS87741.1"/>
    <property type="molecule type" value="Genomic_DNA"/>
</dbReference>
<keyword evidence="1" id="KW-0812">Transmembrane</keyword>
<evidence type="ECO:0000313" key="2">
    <source>
        <dbReference type="EMBL" id="VYS87741.1"/>
    </source>
</evidence>
<reference evidence="2" key="1">
    <citation type="submission" date="2019-11" db="EMBL/GenBank/DDBJ databases">
        <authorList>
            <person name="Feng L."/>
        </authorList>
    </citation>
    <scope>NUCLEOTIDE SEQUENCE</scope>
    <source>
        <strain evidence="2">BgluceraseaLFYP119</strain>
    </source>
</reference>
<accession>A0A6N2S696</accession>
<sequence>MTEKEFNQKIENMASQLEQKIEIVAEHLDKGITQKYKQSRLFRFVARGTSMAAEISLLAGAKHLADRGKTTAAIWCAGLSAVGLAADVLQIFLFRRKK</sequence>
<gene>
    <name evidence="2" type="ORF">BGLFYP119_00942</name>
</gene>
<protein>
    <submittedName>
        <fullName evidence="2">Uncharacterized protein</fullName>
    </submittedName>
</protein>
<feature type="transmembrane region" description="Helical" evidence="1">
    <location>
        <begin position="72"/>
        <end position="94"/>
    </location>
</feature>
<evidence type="ECO:0000256" key="1">
    <source>
        <dbReference type="SAM" id="Phobius"/>
    </source>
</evidence>
<name>A0A6N2S696_9FIRM</name>
<feature type="transmembrane region" description="Helical" evidence="1">
    <location>
        <begin position="41"/>
        <end position="60"/>
    </location>
</feature>
<organism evidence="2">
    <name type="scientific">Blautia glucerasea</name>
    <dbReference type="NCBI Taxonomy" id="536633"/>
    <lineage>
        <taxon>Bacteria</taxon>
        <taxon>Bacillati</taxon>
        <taxon>Bacillota</taxon>
        <taxon>Clostridia</taxon>
        <taxon>Lachnospirales</taxon>
        <taxon>Lachnospiraceae</taxon>
        <taxon>Blautia</taxon>
    </lineage>
</organism>